<dbReference type="AlphaFoldDB" id="A0A1I0GL04"/>
<dbReference type="RefSeq" id="WP_090662226.1">
    <property type="nucleotide sequence ID" value="NZ_FOIA01000079.1"/>
</dbReference>
<evidence type="ECO:0000313" key="1">
    <source>
        <dbReference type="EMBL" id="SET70750.1"/>
    </source>
</evidence>
<keyword evidence="2" id="KW-1185">Reference proteome</keyword>
<evidence type="ECO:0000313" key="2">
    <source>
        <dbReference type="Proteomes" id="UP000199345"/>
    </source>
</evidence>
<gene>
    <name evidence="1" type="ORF">SAMN05216326_1793</name>
</gene>
<dbReference type="EMBL" id="FOIA01000079">
    <property type="protein sequence ID" value="SET70750.1"/>
    <property type="molecule type" value="Genomic_DNA"/>
</dbReference>
<dbReference type="OrthoDB" id="197283at2"/>
<organism evidence="1 2">
    <name type="scientific">Nitrosomonas marina</name>
    <dbReference type="NCBI Taxonomy" id="917"/>
    <lineage>
        <taxon>Bacteria</taxon>
        <taxon>Pseudomonadati</taxon>
        <taxon>Pseudomonadota</taxon>
        <taxon>Betaproteobacteria</taxon>
        <taxon>Nitrosomonadales</taxon>
        <taxon>Nitrosomonadaceae</taxon>
        <taxon>Nitrosomonas</taxon>
    </lineage>
</organism>
<protein>
    <submittedName>
        <fullName evidence="1">RelE toxin of RelE / RelB toxin-antitoxin system</fullName>
    </submittedName>
</protein>
<dbReference type="InterPro" id="IPR009387">
    <property type="entry name" value="HigB-2"/>
</dbReference>
<dbReference type="Proteomes" id="UP000199345">
    <property type="component" value="Unassembled WGS sequence"/>
</dbReference>
<dbReference type="Pfam" id="PF06296">
    <property type="entry name" value="RelE"/>
    <property type="match status" value="1"/>
</dbReference>
<name>A0A1I0GL04_9PROT</name>
<proteinExistence type="predicted"/>
<sequence>MFTIVETETFERLWPYYWTEQVHDEFISFITENPEAGDVVRSSGGMRKIRWSRSGSGKSGGVRVIYFNRKINGEIWLVLIYSKNKQDSIDAKILKEIKHEIEKTID</sequence>
<dbReference type="PIRSF" id="PIRSF039032">
    <property type="entry name" value="HigB-2"/>
    <property type="match status" value="1"/>
</dbReference>
<reference evidence="2" key="1">
    <citation type="submission" date="2016-10" db="EMBL/GenBank/DDBJ databases">
        <authorList>
            <person name="Varghese N."/>
            <person name="Submissions S."/>
        </authorList>
    </citation>
    <scope>NUCLEOTIDE SEQUENCE [LARGE SCALE GENOMIC DNA]</scope>
    <source>
        <strain evidence="2">Nm71</strain>
    </source>
</reference>
<accession>A0A1I0GL04</accession>